<dbReference type="Proteomes" id="UP000516437">
    <property type="component" value="Unassembled WGS sequence"/>
</dbReference>
<protein>
    <submittedName>
        <fullName evidence="1">Uncharacterized protein</fullName>
    </submittedName>
</protein>
<gene>
    <name evidence="1" type="ORF">CJ030_MR0G023359</name>
</gene>
<accession>A0A6A1UGR2</accession>
<evidence type="ECO:0000313" key="1">
    <source>
        <dbReference type="EMBL" id="KAB1199446.1"/>
    </source>
</evidence>
<name>A0A6A1UGR2_9ROSI</name>
<dbReference type="AlphaFoldDB" id="A0A6A1UGR2"/>
<organism evidence="1 2">
    <name type="scientific">Morella rubra</name>
    <name type="common">Chinese bayberry</name>
    <dbReference type="NCBI Taxonomy" id="262757"/>
    <lineage>
        <taxon>Eukaryota</taxon>
        <taxon>Viridiplantae</taxon>
        <taxon>Streptophyta</taxon>
        <taxon>Embryophyta</taxon>
        <taxon>Tracheophyta</taxon>
        <taxon>Spermatophyta</taxon>
        <taxon>Magnoliopsida</taxon>
        <taxon>eudicotyledons</taxon>
        <taxon>Gunneridae</taxon>
        <taxon>Pentapetalae</taxon>
        <taxon>rosids</taxon>
        <taxon>fabids</taxon>
        <taxon>Fagales</taxon>
        <taxon>Myricaceae</taxon>
        <taxon>Morella</taxon>
    </lineage>
</organism>
<evidence type="ECO:0000313" key="2">
    <source>
        <dbReference type="Proteomes" id="UP000516437"/>
    </source>
</evidence>
<reference evidence="1 2" key="1">
    <citation type="journal article" date="2019" name="Plant Biotechnol. J.">
        <title>The red bayberry genome and genetic basis of sex determination.</title>
        <authorList>
            <person name="Jia H.M."/>
            <person name="Jia H.J."/>
            <person name="Cai Q.L."/>
            <person name="Wang Y."/>
            <person name="Zhao H.B."/>
            <person name="Yang W.F."/>
            <person name="Wang G.Y."/>
            <person name="Li Y.H."/>
            <person name="Zhan D.L."/>
            <person name="Shen Y.T."/>
            <person name="Niu Q.F."/>
            <person name="Chang L."/>
            <person name="Qiu J."/>
            <person name="Zhao L."/>
            <person name="Xie H.B."/>
            <person name="Fu W.Y."/>
            <person name="Jin J."/>
            <person name="Li X.W."/>
            <person name="Jiao Y."/>
            <person name="Zhou C.C."/>
            <person name="Tu T."/>
            <person name="Chai C.Y."/>
            <person name="Gao J.L."/>
            <person name="Fan L.J."/>
            <person name="van de Weg E."/>
            <person name="Wang J.Y."/>
            <person name="Gao Z.S."/>
        </authorList>
    </citation>
    <scope>NUCLEOTIDE SEQUENCE [LARGE SCALE GENOMIC DNA]</scope>
    <source>
        <tissue evidence="1">Leaves</tissue>
    </source>
</reference>
<proteinExistence type="predicted"/>
<sequence>MAVYPYSPSSETAIFPSSGATSRVVEVTWIPSVVSITMEVGSLNAVASRLEKLLPWSELPISQCRKAGQRSILRATVKPFAMESQILDCDAD</sequence>
<keyword evidence="2" id="KW-1185">Reference proteome</keyword>
<comment type="caution">
    <text evidence="1">The sequence shown here is derived from an EMBL/GenBank/DDBJ whole genome shotgun (WGS) entry which is preliminary data.</text>
</comment>
<dbReference type="EMBL" id="RXIC02000463">
    <property type="protein sequence ID" value="KAB1199446.1"/>
    <property type="molecule type" value="Genomic_DNA"/>
</dbReference>